<dbReference type="SUPFAM" id="SSF55681">
    <property type="entry name" value="Class II aaRS and biotin synthetases"/>
    <property type="match status" value="1"/>
</dbReference>
<dbReference type="EC" id="6.3.4.15" evidence="3"/>
<gene>
    <name evidence="3" type="ORF">E4635_09755</name>
</gene>
<dbReference type="NCBIfam" id="TIGR00121">
    <property type="entry name" value="birA_ligase"/>
    <property type="match status" value="1"/>
</dbReference>
<comment type="caution">
    <text evidence="3">The sequence shown here is derived from an EMBL/GenBank/DDBJ whole genome shotgun (WGS) entry which is preliminary data.</text>
</comment>
<dbReference type="GO" id="GO:0004077">
    <property type="term" value="F:biotin--[biotin carboxyl-carrier protein] ligase activity"/>
    <property type="evidence" value="ECO:0007669"/>
    <property type="project" value="UniProtKB-EC"/>
</dbReference>
<dbReference type="InterPro" id="IPR004143">
    <property type="entry name" value="BPL_LPL_catalytic"/>
</dbReference>
<dbReference type="InterPro" id="IPR004408">
    <property type="entry name" value="Biotin_CoA_COase_ligase"/>
</dbReference>
<dbReference type="CDD" id="cd16442">
    <property type="entry name" value="BPL"/>
    <property type="match status" value="1"/>
</dbReference>
<dbReference type="Gene3D" id="3.30.930.10">
    <property type="entry name" value="Bira Bifunctional Protein, Domain 2"/>
    <property type="match status" value="1"/>
</dbReference>
<keyword evidence="4" id="KW-1185">Reference proteome</keyword>
<reference evidence="3 4" key="1">
    <citation type="submission" date="2019-04" db="EMBL/GenBank/DDBJ databases">
        <title>Flavobacterium sp. strain DS2-A Genome sequencing and assembly.</title>
        <authorList>
            <person name="Kim I."/>
        </authorList>
    </citation>
    <scope>NUCLEOTIDE SEQUENCE [LARGE SCALE GENOMIC DNA]</scope>
    <source>
        <strain evidence="3 4">DS2-A</strain>
    </source>
</reference>
<evidence type="ECO:0000259" key="2">
    <source>
        <dbReference type="PROSITE" id="PS51733"/>
    </source>
</evidence>
<dbReference type="OrthoDB" id="9807064at2"/>
<sequence length="243" mass="27236">MKVIKLDAIDSTNDFLKGLSQTQNVENFTAVTAKTQTKGKGQMGSKWLSESNKNLITSILIRDTLTSIEDIFILNMTVALAIVEALKKYKIPAVSIKWPNDIMAENKKIAGILIENSIKENGKIDSIVGIGLNVNQTDFENLPKASSLKIYMGLDFDTENLLESIVDEMQTYTTKIKNGETDSLWQEYTQNLFRKDIPTVFEDNKGLKFMGLIQGINPNGKLEVLLEDDSVKQFGIKEITMVY</sequence>
<dbReference type="RefSeq" id="WP_135526447.1">
    <property type="nucleotide sequence ID" value="NZ_SRLH01000004.1"/>
</dbReference>
<dbReference type="AlphaFoldDB" id="A0A4Z0L7B0"/>
<name>A0A4Z0L7B0_9FLAO</name>
<evidence type="ECO:0000313" key="4">
    <source>
        <dbReference type="Proteomes" id="UP000297407"/>
    </source>
</evidence>
<proteinExistence type="predicted"/>
<dbReference type="Proteomes" id="UP000297407">
    <property type="component" value="Unassembled WGS sequence"/>
</dbReference>
<dbReference type="PROSITE" id="PS51733">
    <property type="entry name" value="BPL_LPL_CATALYTIC"/>
    <property type="match status" value="1"/>
</dbReference>
<dbReference type="InterPro" id="IPR045864">
    <property type="entry name" value="aa-tRNA-synth_II/BPL/LPL"/>
</dbReference>
<accession>A0A4Z0L7B0</accession>
<dbReference type="EMBL" id="SRLH01000004">
    <property type="protein sequence ID" value="TGD58277.1"/>
    <property type="molecule type" value="Genomic_DNA"/>
</dbReference>
<dbReference type="GO" id="GO:0005737">
    <property type="term" value="C:cytoplasm"/>
    <property type="evidence" value="ECO:0007669"/>
    <property type="project" value="TreeGrafter"/>
</dbReference>
<protein>
    <submittedName>
        <fullName evidence="3">Biotin--[acetyl-CoA-carboxylase] ligase</fullName>
        <ecNumber evidence="3">6.3.4.15</ecNumber>
    </submittedName>
</protein>
<dbReference type="Pfam" id="PF03099">
    <property type="entry name" value="BPL_LplA_LipB"/>
    <property type="match status" value="1"/>
</dbReference>
<evidence type="ECO:0000256" key="1">
    <source>
        <dbReference type="ARBA" id="ARBA00022598"/>
    </source>
</evidence>
<evidence type="ECO:0000313" key="3">
    <source>
        <dbReference type="EMBL" id="TGD58277.1"/>
    </source>
</evidence>
<organism evidence="3 4">
    <name type="scientific">Flavobacterium humi</name>
    <dbReference type="NCBI Taxonomy" id="2562683"/>
    <lineage>
        <taxon>Bacteria</taxon>
        <taxon>Pseudomonadati</taxon>
        <taxon>Bacteroidota</taxon>
        <taxon>Flavobacteriia</taxon>
        <taxon>Flavobacteriales</taxon>
        <taxon>Flavobacteriaceae</taxon>
        <taxon>Flavobacterium</taxon>
    </lineage>
</organism>
<keyword evidence="1 3" id="KW-0436">Ligase</keyword>
<feature type="domain" description="BPL/LPL catalytic" evidence="2">
    <location>
        <begin position="1"/>
        <end position="177"/>
    </location>
</feature>
<dbReference type="PANTHER" id="PTHR12835">
    <property type="entry name" value="BIOTIN PROTEIN LIGASE"/>
    <property type="match status" value="1"/>
</dbReference>
<dbReference type="PANTHER" id="PTHR12835:SF5">
    <property type="entry name" value="BIOTIN--PROTEIN LIGASE"/>
    <property type="match status" value="1"/>
</dbReference>